<feature type="compositionally biased region" description="Basic and acidic residues" evidence="1">
    <location>
        <begin position="83"/>
        <end position="94"/>
    </location>
</feature>
<feature type="compositionally biased region" description="Basic and acidic residues" evidence="1">
    <location>
        <begin position="233"/>
        <end position="242"/>
    </location>
</feature>
<feature type="compositionally biased region" description="Low complexity" evidence="1">
    <location>
        <begin position="183"/>
        <end position="196"/>
    </location>
</feature>
<feature type="compositionally biased region" description="Gly residues" evidence="1">
    <location>
        <begin position="197"/>
        <end position="206"/>
    </location>
</feature>
<sequence length="307" mass="32874">PVPSLPRRADQAGGDRGAVHRHPGGGRRGLQALAPDAADQGEEAGEAAGHAGEDLLQVRGDEPGGVAQAEHGGAAGVVQRRRRGEERGDGDRRRAVGQRAVVREQPVRAHLRGVAGARVVRPEAVPAADDGDVGRHGAPVAVGGDGVGEEDPGTRPGEPGQPRDRHLGGGGGGGEGRRHQVLPRQRAQPRAAPPDGDWGGVPGAAGGRRRRPRRRHRLHWRRVQLRRAGVPVHAREARRQDEPGVQGRRAGGVPDAHQGRLRLRLRRHRRPHAAHEDAHPRPWIRPRPHPCRRASLPWNGATNLPCV</sequence>
<feature type="compositionally biased region" description="Basic residues" evidence="1">
    <location>
        <begin position="207"/>
        <end position="217"/>
    </location>
</feature>
<name>Q0DAT3_ORYSJ</name>
<reference evidence="3" key="2">
    <citation type="journal article" date="2008" name="Nucleic Acids Res.">
        <title>The rice annotation project database (RAP-DB): 2008 update.</title>
        <authorList>
            <consortium name="The rice annotation project (RAP)"/>
        </authorList>
    </citation>
    <scope>GENOME REANNOTATION</scope>
    <source>
        <strain evidence="3">cv. Nipponbare</strain>
    </source>
</reference>
<dbReference type="Proteomes" id="UP000000763">
    <property type="component" value="Chromosome 6"/>
</dbReference>
<proteinExistence type="predicted"/>
<protein>
    <submittedName>
        <fullName evidence="2">Os06g0632200 protein</fullName>
    </submittedName>
</protein>
<evidence type="ECO:0000256" key="1">
    <source>
        <dbReference type="SAM" id="MobiDB-lite"/>
    </source>
</evidence>
<evidence type="ECO:0000313" key="3">
    <source>
        <dbReference type="Proteomes" id="UP000000763"/>
    </source>
</evidence>
<gene>
    <name evidence="2" type="ordered locus">Os06g0632200</name>
</gene>
<feature type="region of interest" description="Disordered" evidence="1">
    <location>
        <begin position="121"/>
        <end position="217"/>
    </location>
</feature>
<organism evidence="2 3">
    <name type="scientific">Oryza sativa subsp. japonica</name>
    <name type="common">Rice</name>
    <dbReference type="NCBI Taxonomy" id="39947"/>
    <lineage>
        <taxon>Eukaryota</taxon>
        <taxon>Viridiplantae</taxon>
        <taxon>Streptophyta</taxon>
        <taxon>Embryophyta</taxon>
        <taxon>Tracheophyta</taxon>
        <taxon>Spermatophyta</taxon>
        <taxon>Magnoliopsida</taxon>
        <taxon>Liliopsida</taxon>
        <taxon>Poales</taxon>
        <taxon>Poaceae</taxon>
        <taxon>BOP clade</taxon>
        <taxon>Oryzoideae</taxon>
        <taxon>Oryzeae</taxon>
        <taxon>Oryzinae</taxon>
        <taxon>Oryza</taxon>
        <taxon>Oryza sativa</taxon>
    </lineage>
</organism>
<feature type="region of interest" description="Disordered" evidence="1">
    <location>
        <begin position="231"/>
        <end position="255"/>
    </location>
</feature>
<feature type="non-terminal residue" evidence="2">
    <location>
        <position position="1"/>
    </location>
</feature>
<reference evidence="2 3" key="1">
    <citation type="journal article" date="2005" name="Nature">
        <title>The map-based sequence of the rice genome.</title>
        <authorList>
            <consortium name="International rice genome sequencing project (IRGSP)"/>
            <person name="Matsumoto T."/>
            <person name="Wu J."/>
            <person name="Kanamori H."/>
            <person name="Katayose Y."/>
            <person name="Fujisawa M."/>
            <person name="Namiki N."/>
            <person name="Mizuno H."/>
            <person name="Yamamoto K."/>
            <person name="Antonio B.A."/>
            <person name="Baba T."/>
            <person name="Sakata K."/>
            <person name="Nagamura Y."/>
            <person name="Aoki H."/>
            <person name="Arikawa K."/>
            <person name="Arita K."/>
            <person name="Bito T."/>
            <person name="Chiden Y."/>
            <person name="Fujitsuka N."/>
            <person name="Fukunaka R."/>
            <person name="Hamada M."/>
            <person name="Harada C."/>
            <person name="Hayashi A."/>
            <person name="Hijishita S."/>
            <person name="Honda M."/>
            <person name="Hosokawa S."/>
            <person name="Ichikawa Y."/>
            <person name="Idonuma A."/>
            <person name="Iijima M."/>
            <person name="Ikeda M."/>
            <person name="Ikeno M."/>
            <person name="Ito K."/>
            <person name="Ito S."/>
            <person name="Ito T."/>
            <person name="Ito Y."/>
            <person name="Ito Y."/>
            <person name="Iwabuchi A."/>
            <person name="Kamiya K."/>
            <person name="Karasawa W."/>
            <person name="Kurita K."/>
            <person name="Katagiri S."/>
            <person name="Kikuta A."/>
            <person name="Kobayashi H."/>
            <person name="Kobayashi N."/>
            <person name="Machita K."/>
            <person name="Maehara T."/>
            <person name="Masukawa M."/>
            <person name="Mizubayashi T."/>
            <person name="Mukai Y."/>
            <person name="Nagasaki H."/>
            <person name="Nagata Y."/>
            <person name="Naito S."/>
            <person name="Nakashima M."/>
            <person name="Nakama Y."/>
            <person name="Nakamichi Y."/>
            <person name="Nakamura M."/>
            <person name="Meguro A."/>
            <person name="Negishi M."/>
            <person name="Ohta I."/>
            <person name="Ohta T."/>
            <person name="Okamoto M."/>
            <person name="Ono N."/>
            <person name="Saji S."/>
            <person name="Sakaguchi M."/>
            <person name="Sakai K."/>
            <person name="Shibata M."/>
            <person name="Shimokawa T."/>
            <person name="Song J."/>
            <person name="Takazaki Y."/>
            <person name="Terasawa K."/>
            <person name="Tsugane M."/>
            <person name="Tsuji K."/>
            <person name="Ueda S."/>
            <person name="Waki K."/>
            <person name="Yamagata H."/>
            <person name="Yamamoto M."/>
            <person name="Yamamoto S."/>
            <person name="Yamane H."/>
            <person name="Yoshiki S."/>
            <person name="Yoshihara R."/>
            <person name="Yukawa K."/>
            <person name="Zhong H."/>
            <person name="Yano M."/>
            <person name="Yuan Q."/>
            <person name="Ouyang S."/>
            <person name="Liu J."/>
            <person name="Jones K.M."/>
            <person name="Gansberger K."/>
            <person name="Moffat K."/>
            <person name="Hill J."/>
            <person name="Bera J."/>
            <person name="Fadrosh D."/>
            <person name="Jin S."/>
            <person name="Johri S."/>
            <person name="Kim M."/>
            <person name="Overton L."/>
            <person name="Reardon M."/>
            <person name="Tsitrin T."/>
            <person name="Vuong H."/>
            <person name="Weaver B."/>
            <person name="Ciecko A."/>
            <person name="Tallon L."/>
            <person name="Jackson J."/>
            <person name="Pai G."/>
            <person name="Aken S.V."/>
            <person name="Utterback T."/>
            <person name="Reidmuller S."/>
            <person name="Feldblyum T."/>
            <person name="Hsiao J."/>
            <person name="Zismann V."/>
            <person name="Iobst S."/>
            <person name="de Vazeille A.R."/>
            <person name="Buell C.R."/>
            <person name="Ying K."/>
            <person name="Li Y."/>
            <person name="Lu T."/>
            <person name="Huang Y."/>
            <person name="Zhao Q."/>
            <person name="Feng Q."/>
            <person name="Zhang L."/>
            <person name="Zhu J."/>
            <person name="Weng Q."/>
            <person name="Mu J."/>
            <person name="Lu Y."/>
            <person name="Fan D."/>
            <person name="Liu Y."/>
            <person name="Guan J."/>
            <person name="Zhang Y."/>
            <person name="Yu S."/>
            <person name="Liu X."/>
            <person name="Zhang Y."/>
            <person name="Hong G."/>
            <person name="Han B."/>
            <person name="Choisne N."/>
            <person name="Demange N."/>
            <person name="Orjeda G."/>
            <person name="Samain S."/>
            <person name="Cattolico L."/>
            <person name="Pelletier E."/>
            <person name="Couloux A."/>
            <person name="Segurens B."/>
            <person name="Wincker P."/>
            <person name="D'Hont A."/>
            <person name="Scarpelli C."/>
            <person name="Weissenbach J."/>
            <person name="Salanoubat M."/>
            <person name="Quetier F."/>
            <person name="Yu Y."/>
            <person name="Kim H.R."/>
            <person name="Rambo T."/>
            <person name="Currie J."/>
            <person name="Collura K."/>
            <person name="Luo M."/>
            <person name="Yang T."/>
            <person name="Ammiraju J.S.S."/>
            <person name="Engler F."/>
            <person name="Soderlund C."/>
            <person name="Wing R.A."/>
            <person name="Palmer L.E."/>
            <person name="de la Bastide M."/>
            <person name="Spiegel L."/>
            <person name="Nascimento L."/>
            <person name="Zutavern T."/>
            <person name="O'Shaughnessy A."/>
            <person name="Dike S."/>
            <person name="Dedhia N."/>
            <person name="Preston R."/>
            <person name="Balija V."/>
            <person name="McCombie W.R."/>
            <person name="Chow T."/>
            <person name="Chen H."/>
            <person name="Chung M."/>
            <person name="Chen C."/>
            <person name="Shaw J."/>
            <person name="Wu H."/>
            <person name="Hsiao K."/>
            <person name="Chao Y."/>
            <person name="Chu M."/>
            <person name="Cheng C."/>
            <person name="Hour A."/>
            <person name="Lee P."/>
            <person name="Lin S."/>
            <person name="Lin Y."/>
            <person name="Liou J."/>
            <person name="Liu S."/>
            <person name="Hsing Y."/>
            <person name="Raghuvanshi S."/>
            <person name="Mohanty A."/>
            <person name="Bharti A.K."/>
            <person name="Gaur A."/>
            <person name="Gupta V."/>
            <person name="Kumar D."/>
            <person name="Ravi V."/>
            <person name="Vij S."/>
            <person name="Kapur A."/>
            <person name="Khurana P."/>
            <person name="Khurana P."/>
            <person name="Khurana J.P."/>
            <person name="Tyagi A.K."/>
            <person name="Gaikwad K."/>
            <person name="Singh A."/>
            <person name="Dalal V."/>
            <person name="Srivastava S."/>
            <person name="Dixit A."/>
            <person name="Pal A.K."/>
            <person name="Ghazi I.A."/>
            <person name="Yadav M."/>
            <person name="Pandit A."/>
            <person name="Bhargava A."/>
            <person name="Sureshbabu K."/>
            <person name="Batra K."/>
            <person name="Sharma T.R."/>
            <person name="Mohapatra T."/>
            <person name="Singh N.K."/>
            <person name="Messing J."/>
            <person name="Nelson A.B."/>
            <person name="Fuks G."/>
            <person name="Kavchok S."/>
            <person name="Keizer G."/>
            <person name="Linton E."/>
            <person name="Llaca V."/>
            <person name="Song R."/>
            <person name="Tanyolac B."/>
            <person name="Young S."/>
            <person name="Ho-Il K."/>
            <person name="Hahn J.H."/>
            <person name="Sangsakoo G."/>
            <person name="Vanavichit A."/>
            <person name="de Mattos Luiz.A.T."/>
            <person name="Zimmer P.D."/>
            <person name="Malone G."/>
            <person name="Dellagostin O."/>
            <person name="de Oliveira A.C."/>
            <person name="Bevan M."/>
            <person name="Bancroft I."/>
            <person name="Minx P."/>
            <person name="Cordum H."/>
            <person name="Wilson R."/>
            <person name="Cheng Z."/>
            <person name="Jin W."/>
            <person name="Jiang J."/>
            <person name="Leong S.A."/>
            <person name="Iwama H."/>
            <person name="Gojobori T."/>
            <person name="Itoh T."/>
            <person name="Niimura Y."/>
            <person name="Fujii Y."/>
            <person name="Habara T."/>
            <person name="Sakai H."/>
            <person name="Sato Y."/>
            <person name="Wilson G."/>
            <person name="Kumar K."/>
            <person name="McCouch S."/>
            <person name="Juretic N."/>
            <person name="Hoen D."/>
            <person name="Wright S."/>
            <person name="Bruskiewich R."/>
            <person name="Bureau T."/>
            <person name="Miyao A."/>
            <person name="Hirochika H."/>
            <person name="Nishikawa T."/>
            <person name="Kadowaki K."/>
            <person name="Sugiura M."/>
            <person name="Burr B."/>
            <person name="Sasaki T."/>
        </authorList>
    </citation>
    <scope>NUCLEOTIDE SEQUENCE [LARGE SCALE GENOMIC DNA]</scope>
    <source>
        <strain evidence="3">cv. Nipponbare</strain>
    </source>
</reference>
<feature type="region of interest" description="Disordered" evidence="1">
    <location>
        <begin position="1"/>
        <end position="101"/>
    </location>
</feature>
<accession>Q0DAT3</accession>
<dbReference type="KEGG" id="dosa:Os06g0632200"/>
<evidence type="ECO:0000313" key="2">
    <source>
        <dbReference type="EMBL" id="BAF20040.1"/>
    </source>
</evidence>
<dbReference type="EMBL" id="AP008212">
    <property type="protein sequence ID" value="BAF20040.1"/>
    <property type="molecule type" value="Genomic_DNA"/>
</dbReference>
<dbReference type="AlphaFoldDB" id="Q0DAT3"/>